<dbReference type="InterPro" id="IPR021109">
    <property type="entry name" value="Peptidase_aspartic_dom_sf"/>
</dbReference>
<organism evidence="3 4">
    <name type="scientific">Apophysomyces ossiformis</name>
    <dbReference type="NCBI Taxonomy" id="679940"/>
    <lineage>
        <taxon>Eukaryota</taxon>
        <taxon>Fungi</taxon>
        <taxon>Fungi incertae sedis</taxon>
        <taxon>Mucoromycota</taxon>
        <taxon>Mucoromycotina</taxon>
        <taxon>Mucoromycetes</taxon>
        <taxon>Mucorales</taxon>
        <taxon>Mucorineae</taxon>
        <taxon>Mucoraceae</taxon>
        <taxon>Apophysomyces</taxon>
    </lineage>
</organism>
<feature type="region of interest" description="Disordered" evidence="2">
    <location>
        <begin position="72"/>
        <end position="93"/>
    </location>
</feature>
<evidence type="ECO:0000256" key="2">
    <source>
        <dbReference type="SAM" id="MobiDB-lite"/>
    </source>
</evidence>
<proteinExistence type="predicted"/>
<dbReference type="EMBL" id="JABAYA010000270">
    <property type="protein sequence ID" value="KAF7721390.1"/>
    <property type="molecule type" value="Genomic_DNA"/>
</dbReference>
<protein>
    <submittedName>
        <fullName evidence="3">Uncharacterized protein</fullName>
    </submittedName>
</protein>
<keyword evidence="1" id="KW-0064">Aspartyl protease</keyword>
<evidence type="ECO:0000313" key="3">
    <source>
        <dbReference type="EMBL" id="KAF7721390.1"/>
    </source>
</evidence>
<dbReference type="InterPro" id="IPR001969">
    <property type="entry name" value="Aspartic_peptidase_AS"/>
</dbReference>
<reference evidence="3" key="1">
    <citation type="submission" date="2020-01" db="EMBL/GenBank/DDBJ databases">
        <title>Genome Sequencing of Three Apophysomyces-Like Fungal Strains Confirms a Novel Fungal Genus in the Mucoromycota with divergent Burkholderia-like Endosymbiotic Bacteria.</title>
        <authorList>
            <person name="Stajich J.E."/>
            <person name="Macias A.M."/>
            <person name="Carter-House D."/>
            <person name="Lovett B."/>
            <person name="Kasson L.R."/>
            <person name="Berry K."/>
            <person name="Grigoriev I."/>
            <person name="Chang Y."/>
            <person name="Spatafora J."/>
            <person name="Kasson M.T."/>
        </authorList>
    </citation>
    <scope>NUCLEOTIDE SEQUENCE</scope>
    <source>
        <strain evidence="3">NRRL A-21654</strain>
    </source>
</reference>
<dbReference type="GO" id="GO:0004190">
    <property type="term" value="F:aspartic-type endopeptidase activity"/>
    <property type="evidence" value="ECO:0007669"/>
    <property type="project" value="UniProtKB-KW"/>
</dbReference>
<keyword evidence="1" id="KW-0378">Hydrolase</keyword>
<keyword evidence="1" id="KW-0645">Protease</keyword>
<dbReference type="GO" id="GO:0006508">
    <property type="term" value="P:proteolysis"/>
    <property type="evidence" value="ECO:0007669"/>
    <property type="project" value="InterPro"/>
</dbReference>
<evidence type="ECO:0000313" key="4">
    <source>
        <dbReference type="Proteomes" id="UP000605846"/>
    </source>
</evidence>
<name>A0A8H7ELA6_9FUNG</name>
<accession>A0A8H7ELA6</accession>
<gene>
    <name evidence="3" type="ORF">EC973_004804</name>
</gene>
<dbReference type="AlphaFoldDB" id="A0A8H7ELA6"/>
<sequence>MRAYIVKGVRVWATQGQVCTRSEVSGSIVNRRIEKQPRLNPQREQMHLPGPQPMVADIQTSIPMDPPVSVSHPPIALMTPEKPKRKRTPPRKLEVKTEKVDIWDTLNRTNSHISLAQLLIVDQNAAKDVQAGLCFMYGHKMQTKKVNKGKSKDVQLMAVQNLQAHVVYGVHSQSDMLVEEEGEDSGEEDDHYLFDTSEDEEFSELESEVEGNLSGYESDDTIYNYLYDPNLIKSSSPLVVLVEIKGYKVGEAVADTGASLSIISLPLAKKLRLQMNKDAMRVELLDSSLSTPNGVCENVPVHVEEQESRTYAVSKAYTARMGEEVVVELYMGEDEAHSEKGNEEIPEECFVENARLGKVKGFIHHIRTTSETPITSKPYHITWKEDEFLQQSLDKMLEDSII</sequence>
<comment type="caution">
    <text evidence="3">The sequence shown here is derived from an EMBL/GenBank/DDBJ whole genome shotgun (WGS) entry which is preliminary data.</text>
</comment>
<dbReference type="CDD" id="cd00303">
    <property type="entry name" value="retropepsin_like"/>
    <property type="match status" value="1"/>
</dbReference>
<dbReference type="Proteomes" id="UP000605846">
    <property type="component" value="Unassembled WGS sequence"/>
</dbReference>
<dbReference type="PROSITE" id="PS00141">
    <property type="entry name" value="ASP_PROTEASE"/>
    <property type="match status" value="1"/>
</dbReference>
<evidence type="ECO:0000256" key="1">
    <source>
        <dbReference type="ARBA" id="ARBA00022750"/>
    </source>
</evidence>
<keyword evidence="4" id="KW-1185">Reference proteome</keyword>
<dbReference type="Pfam" id="PF13650">
    <property type="entry name" value="Asp_protease_2"/>
    <property type="match status" value="1"/>
</dbReference>
<dbReference type="Gene3D" id="2.40.70.10">
    <property type="entry name" value="Acid Proteases"/>
    <property type="match status" value="1"/>
</dbReference>
<dbReference type="OrthoDB" id="2289743at2759"/>